<reference evidence="2" key="1">
    <citation type="journal article" date="2022" name="Int. J. Mol. Sci.">
        <title>Draft Genome of Tanacetum Coccineum: Genomic Comparison of Closely Related Tanacetum-Family Plants.</title>
        <authorList>
            <person name="Yamashiro T."/>
            <person name="Shiraishi A."/>
            <person name="Nakayama K."/>
            <person name="Satake H."/>
        </authorList>
    </citation>
    <scope>NUCLEOTIDE SEQUENCE</scope>
</reference>
<accession>A0ABQ4XLF0</accession>
<reference evidence="2" key="2">
    <citation type="submission" date="2022-01" db="EMBL/GenBank/DDBJ databases">
        <authorList>
            <person name="Yamashiro T."/>
            <person name="Shiraishi A."/>
            <person name="Satake H."/>
            <person name="Nakayama K."/>
        </authorList>
    </citation>
    <scope>NUCLEOTIDE SEQUENCE</scope>
</reference>
<evidence type="ECO:0000313" key="2">
    <source>
        <dbReference type="EMBL" id="GJS65870.1"/>
    </source>
</evidence>
<protein>
    <recommendedName>
        <fullName evidence="4">MAK10-like protein</fullName>
    </recommendedName>
</protein>
<evidence type="ECO:0000313" key="3">
    <source>
        <dbReference type="Proteomes" id="UP001151760"/>
    </source>
</evidence>
<comment type="caution">
    <text evidence="2">The sequence shown here is derived from an EMBL/GenBank/DDBJ whole genome shotgun (WGS) entry which is preliminary data.</text>
</comment>
<dbReference type="Proteomes" id="UP001151760">
    <property type="component" value="Unassembled WGS sequence"/>
</dbReference>
<keyword evidence="3" id="KW-1185">Reference proteome</keyword>
<feature type="compositionally biased region" description="Acidic residues" evidence="1">
    <location>
        <begin position="153"/>
        <end position="163"/>
    </location>
</feature>
<sequence>MGAHLAPMQRTQVNKVTTSCEIYNGPHDTQYCMKDPEQALVEYASSRTDEAREGLVSNFMASQDVRLSKFEANFKQQQNEMTNKIDIMLKAIIDRITGTIPSDTVKNPKLSTSSVLSAHSYPTKNLQCSTHVHGSINAVTIRPKQQSNFHDDLTEENEEEEKDNPEKKSSNLIHSSNHSC</sequence>
<proteinExistence type="predicted"/>
<feature type="region of interest" description="Disordered" evidence="1">
    <location>
        <begin position="142"/>
        <end position="180"/>
    </location>
</feature>
<name>A0ABQ4XLF0_9ASTR</name>
<evidence type="ECO:0008006" key="4">
    <source>
        <dbReference type="Google" id="ProtNLM"/>
    </source>
</evidence>
<gene>
    <name evidence="2" type="ORF">Tco_0680434</name>
</gene>
<dbReference type="EMBL" id="BQNB010009609">
    <property type="protein sequence ID" value="GJS65870.1"/>
    <property type="molecule type" value="Genomic_DNA"/>
</dbReference>
<organism evidence="2 3">
    <name type="scientific">Tanacetum coccineum</name>
    <dbReference type="NCBI Taxonomy" id="301880"/>
    <lineage>
        <taxon>Eukaryota</taxon>
        <taxon>Viridiplantae</taxon>
        <taxon>Streptophyta</taxon>
        <taxon>Embryophyta</taxon>
        <taxon>Tracheophyta</taxon>
        <taxon>Spermatophyta</taxon>
        <taxon>Magnoliopsida</taxon>
        <taxon>eudicotyledons</taxon>
        <taxon>Gunneridae</taxon>
        <taxon>Pentapetalae</taxon>
        <taxon>asterids</taxon>
        <taxon>campanulids</taxon>
        <taxon>Asterales</taxon>
        <taxon>Asteraceae</taxon>
        <taxon>Asteroideae</taxon>
        <taxon>Anthemideae</taxon>
        <taxon>Anthemidinae</taxon>
        <taxon>Tanacetum</taxon>
    </lineage>
</organism>
<evidence type="ECO:0000256" key="1">
    <source>
        <dbReference type="SAM" id="MobiDB-lite"/>
    </source>
</evidence>